<dbReference type="EMBL" id="JBBNFW010000130">
    <property type="protein sequence ID" value="MEQ2412445.1"/>
    <property type="molecule type" value="Genomic_DNA"/>
</dbReference>
<reference evidence="1 2" key="1">
    <citation type="submission" date="2024-04" db="EMBL/GenBank/DDBJ databases">
        <title>Human intestinal bacterial collection.</title>
        <authorList>
            <person name="Pauvert C."/>
            <person name="Hitch T.C.A."/>
            <person name="Clavel T."/>
        </authorList>
    </citation>
    <scope>NUCLEOTIDE SEQUENCE [LARGE SCALE GENOMIC DNA]</scope>
    <source>
        <strain evidence="1 2">CLA-AA-H161</strain>
    </source>
</reference>
<dbReference type="InterPro" id="IPR046710">
    <property type="entry name" value="DUF6783"/>
</dbReference>
<keyword evidence="2" id="KW-1185">Reference proteome</keyword>
<accession>A0ABV1CJ80</accession>
<organism evidence="1 2">
    <name type="scientific">Blautia acetigignens</name>
    <dbReference type="NCBI Taxonomy" id="2981783"/>
    <lineage>
        <taxon>Bacteria</taxon>
        <taxon>Bacillati</taxon>
        <taxon>Bacillota</taxon>
        <taxon>Clostridia</taxon>
        <taxon>Lachnospirales</taxon>
        <taxon>Lachnospiraceae</taxon>
        <taxon>Blautia</taxon>
    </lineage>
</organism>
<evidence type="ECO:0000313" key="1">
    <source>
        <dbReference type="EMBL" id="MEQ2412445.1"/>
    </source>
</evidence>
<feature type="non-terminal residue" evidence="1">
    <location>
        <position position="33"/>
    </location>
</feature>
<sequence length="33" mass="3710">MFHPNSAYVARYDALIRAKSPTNCDAHLAESLF</sequence>
<name>A0ABV1CJ80_9FIRM</name>
<dbReference type="RefSeq" id="WP_349082837.1">
    <property type="nucleotide sequence ID" value="NZ_JBBNFW010000130.1"/>
</dbReference>
<comment type="caution">
    <text evidence="1">The sequence shown here is derived from an EMBL/GenBank/DDBJ whole genome shotgun (WGS) entry which is preliminary data.</text>
</comment>
<gene>
    <name evidence="1" type="ORF">AAAX94_05315</name>
</gene>
<dbReference type="Proteomes" id="UP001470752">
    <property type="component" value="Unassembled WGS sequence"/>
</dbReference>
<evidence type="ECO:0000313" key="2">
    <source>
        <dbReference type="Proteomes" id="UP001470752"/>
    </source>
</evidence>
<protein>
    <submittedName>
        <fullName evidence="1">DUF6783 domain-containing protein</fullName>
    </submittedName>
</protein>
<dbReference type="Pfam" id="PF20574">
    <property type="entry name" value="DUF6783"/>
    <property type="match status" value="1"/>
</dbReference>
<proteinExistence type="predicted"/>